<sequence length="261" mass="27742">MTDLPTFWAFAAVWVGAFTTFMAFSLVRLRYVLRRDRQAIGRFFETGGAKPVLAMYHLEGERAATQAGMLLLSAGPRSFHGRRRAIAEAGPQTHRLLGSLQTAIDDAGGSGSLEEVRASSRFPAFRSQLRRTARRNLPVRRTRDVPGAREGWAAVCGLFAVLVLGVGFYARQPGAEGLWFMIALAVHVPVAIWLGVADGRRGPEQWPEFGALCERCVAEAGVRVLEPERVAGTGSAATSGWAHDGGVGASSSCGGGCGGGA</sequence>
<accession>A0ABW6X5S2</accession>
<feature type="transmembrane region" description="Helical" evidence="1">
    <location>
        <begin position="151"/>
        <end position="171"/>
    </location>
</feature>
<keyword evidence="1" id="KW-1133">Transmembrane helix</keyword>
<evidence type="ECO:0000256" key="1">
    <source>
        <dbReference type="SAM" id="Phobius"/>
    </source>
</evidence>
<feature type="transmembrane region" description="Helical" evidence="1">
    <location>
        <begin position="177"/>
        <end position="196"/>
    </location>
</feature>
<evidence type="ECO:0000313" key="3">
    <source>
        <dbReference type="Proteomes" id="UP001602322"/>
    </source>
</evidence>
<proteinExistence type="predicted"/>
<evidence type="ECO:0000313" key="2">
    <source>
        <dbReference type="EMBL" id="MFF5897447.1"/>
    </source>
</evidence>
<dbReference type="Proteomes" id="UP001602322">
    <property type="component" value="Unassembled WGS sequence"/>
</dbReference>
<name>A0ABW6X5S2_9ACTN</name>
<evidence type="ECO:0008006" key="4">
    <source>
        <dbReference type="Google" id="ProtNLM"/>
    </source>
</evidence>
<keyword evidence="1" id="KW-0812">Transmembrane</keyword>
<reference evidence="2 3" key="1">
    <citation type="submission" date="2024-10" db="EMBL/GenBank/DDBJ databases">
        <title>The Natural Products Discovery Center: Release of the First 8490 Sequenced Strains for Exploring Actinobacteria Biosynthetic Diversity.</title>
        <authorList>
            <person name="Kalkreuter E."/>
            <person name="Kautsar S.A."/>
            <person name="Yang D."/>
            <person name="Bader C.D."/>
            <person name="Teijaro C.N."/>
            <person name="Fluegel L."/>
            <person name="Davis C.M."/>
            <person name="Simpson J.R."/>
            <person name="Lauterbach L."/>
            <person name="Steele A.D."/>
            <person name="Gui C."/>
            <person name="Meng S."/>
            <person name="Li G."/>
            <person name="Viehrig K."/>
            <person name="Ye F."/>
            <person name="Su P."/>
            <person name="Kiefer A.F."/>
            <person name="Nichols A."/>
            <person name="Cepeda A.J."/>
            <person name="Yan W."/>
            <person name="Fan B."/>
            <person name="Jiang Y."/>
            <person name="Adhikari A."/>
            <person name="Zheng C.-J."/>
            <person name="Schuster L."/>
            <person name="Cowan T.M."/>
            <person name="Smanski M.J."/>
            <person name="Chevrette M.G."/>
            <person name="De Carvalho L.P.S."/>
            <person name="Shen B."/>
        </authorList>
    </citation>
    <scope>NUCLEOTIDE SEQUENCE [LARGE SCALE GENOMIC DNA]</scope>
    <source>
        <strain evidence="2 3">NPDC012540</strain>
    </source>
</reference>
<gene>
    <name evidence="2" type="ORF">ACFY8O_16135</name>
</gene>
<keyword evidence="3" id="KW-1185">Reference proteome</keyword>
<keyword evidence="1" id="KW-0472">Membrane</keyword>
<dbReference type="RefSeq" id="WP_387902585.1">
    <property type="nucleotide sequence ID" value="NZ_JBIBEG010000004.1"/>
</dbReference>
<comment type="caution">
    <text evidence="2">The sequence shown here is derived from an EMBL/GenBank/DDBJ whole genome shotgun (WGS) entry which is preliminary data.</text>
</comment>
<dbReference type="EMBL" id="JBIBEG010000004">
    <property type="protein sequence ID" value="MFF5897447.1"/>
    <property type="molecule type" value="Genomic_DNA"/>
</dbReference>
<feature type="transmembrane region" description="Helical" evidence="1">
    <location>
        <begin position="6"/>
        <end position="27"/>
    </location>
</feature>
<protein>
    <recommendedName>
        <fullName evidence="4">TIGR04222 domain-containing protein</fullName>
    </recommendedName>
</protein>
<organism evidence="2 3">
    <name type="scientific">Streptomyces argenteolus</name>
    <dbReference type="NCBI Taxonomy" id="67274"/>
    <lineage>
        <taxon>Bacteria</taxon>
        <taxon>Bacillati</taxon>
        <taxon>Actinomycetota</taxon>
        <taxon>Actinomycetes</taxon>
        <taxon>Kitasatosporales</taxon>
        <taxon>Streptomycetaceae</taxon>
        <taxon>Streptomyces</taxon>
    </lineage>
</organism>